<reference evidence="1 2" key="1">
    <citation type="journal article" date="2023" name="BMC Biol.">
        <title>The compact genome of the sponge Oopsacas minuta (Hexactinellida) is lacking key metazoan core genes.</title>
        <authorList>
            <person name="Santini S."/>
            <person name="Schenkelaars Q."/>
            <person name="Jourda C."/>
            <person name="Duchesne M."/>
            <person name="Belahbib H."/>
            <person name="Rocher C."/>
            <person name="Selva M."/>
            <person name="Riesgo A."/>
            <person name="Vervoort M."/>
            <person name="Leys S.P."/>
            <person name="Kodjabachian L."/>
            <person name="Le Bivic A."/>
            <person name="Borchiellini C."/>
            <person name="Claverie J.M."/>
            <person name="Renard E."/>
        </authorList>
    </citation>
    <scope>NUCLEOTIDE SEQUENCE [LARGE SCALE GENOMIC DNA]</scope>
    <source>
        <strain evidence="1">SPO-2</strain>
    </source>
</reference>
<evidence type="ECO:0000313" key="2">
    <source>
        <dbReference type="Proteomes" id="UP001165289"/>
    </source>
</evidence>
<name>A0AAV7JJ67_9METZ</name>
<proteinExistence type="predicted"/>
<sequence length="127" mass="14643">MLIDQWLGVLCREDIRDLKCVFVCSKHFLSEYIITSYPALQSDGSYLEVPTKPELVKEAMPRFLSDCSPRFSSSTKQQRFDQALKEQELIVTTAIEQNLLQYRVDNEIFKSPPITRIGVQKQTNISP</sequence>
<dbReference type="AlphaFoldDB" id="A0AAV7JJ67"/>
<protein>
    <recommendedName>
        <fullName evidence="3">THAP-type domain-containing protein</fullName>
    </recommendedName>
</protein>
<dbReference type="EMBL" id="JAKMXF010000325">
    <property type="protein sequence ID" value="KAI6648831.1"/>
    <property type="molecule type" value="Genomic_DNA"/>
</dbReference>
<dbReference type="Proteomes" id="UP001165289">
    <property type="component" value="Unassembled WGS sequence"/>
</dbReference>
<gene>
    <name evidence="1" type="ORF">LOD99_7093</name>
</gene>
<accession>A0AAV7JJ67</accession>
<evidence type="ECO:0000313" key="1">
    <source>
        <dbReference type="EMBL" id="KAI6648831.1"/>
    </source>
</evidence>
<comment type="caution">
    <text evidence="1">The sequence shown here is derived from an EMBL/GenBank/DDBJ whole genome shotgun (WGS) entry which is preliminary data.</text>
</comment>
<keyword evidence="2" id="KW-1185">Reference proteome</keyword>
<organism evidence="1 2">
    <name type="scientific">Oopsacas minuta</name>
    <dbReference type="NCBI Taxonomy" id="111878"/>
    <lineage>
        <taxon>Eukaryota</taxon>
        <taxon>Metazoa</taxon>
        <taxon>Porifera</taxon>
        <taxon>Hexactinellida</taxon>
        <taxon>Hexasterophora</taxon>
        <taxon>Lyssacinosida</taxon>
        <taxon>Leucopsacidae</taxon>
        <taxon>Oopsacas</taxon>
    </lineage>
</organism>
<evidence type="ECO:0008006" key="3">
    <source>
        <dbReference type="Google" id="ProtNLM"/>
    </source>
</evidence>